<proteinExistence type="predicted"/>
<gene>
    <name evidence="1" type="ORF">SPELUC_LOCUS16756</name>
</gene>
<dbReference type="Proteomes" id="UP000789366">
    <property type="component" value="Unassembled WGS sequence"/>
</dbReference>
<accession>A0ACA9RBB1</accession>
<organism evidence="1 2">
    <name type="scientific">Cetraspora pellucida</name>
    <dbReference type="NCBI Taxonomy" id="1433469"/>
    <lineage>
        <taxon>Eukaryota</taxon>
        <taxon>Fungi</taxon>
        <taxon>Fungi incertae sedis</taxon>
        <taxon>Mucoromycota</taxon>
        <taxon>Glomeromycotina</taxon>
        <taxon>Glomeromycetes</taxon>
        <taxon>Diversisporales</taxon>
        <taxon>Gigasporaceae</taxon>
        <taxon>Cetraspora</taxon>
    </lineage>
</organism>
<evidence type="ECO:0000313" key="1">
    <source>
        <dbReference type="EMBL" id="CAG8785533.1"/>
    </source>
</evidence>
<keyword evidence="2" id="KW-1185">Reference proteome</keyword>
<reference evidence="1" key="1">
    <citation type="submission" date="2021-06" db="EMBL/GenBank/DDBJ databases">
        <authorList>
            <person name="Kallberg Y."/>
            <person name="Tangrot J."/>
            <person name="Rosling A."/>
        </authorList>
    </citation>
    <scope>NUCLEOTIDE SEQUENCE</scope>
    <source>
        <strain evidence="1">28 12/20/2015</strain>
    </source>
</reference>
<evidence type="ECO:0000313" key="2">
    <source>
        <dbReference type="Proteomes" id="UP000789366"/>
    </source>
</evidence>
<dbReference type="EMBL" id="CAJVPW010064175">
    <property type="protein sequence ID" value="CAG8785533.1"/>
    <property type="molecule type" value="Genomic_DNA"/>
</dbReference>
<name>A0ACA9RBB1_9GLOM</name>
<protein>
    <submittedName>
        <fullName evidence="1">3575_t:CDS:1</fullName>
    </submittedName>
</protein>
<comment type="caution">
    <text evidence="1">The sequence shown here is derived from an EMBL/GenBank/DDBJ whole genome shotgun (WGS) entry which is preliminary data.</text>
</comment>
<feature type="non-terminal residue" evidence="1">
    <location>
        <position position="181"/>
    </location>
</feature>
<sequence>MSIQTWAKNFADILGSFTKNNCRYLKFHHWIHHTIETIKEYRNLNGLSADTYEALHKQYIKNPYRKSNRRNIDLQILKKGTRILTLKEIYKHIVLQNDKPKINMGKFGKSYCTMPLHLLSPIIELYEDDNECSPEILEGLKQFISTMKDYLNLIPAFEKNIKESEIMLHLYESFTLPNKDQ</sequence>